<dbReference type="InterPro" id="IPR014729">
    <property type="entry name" value="Rossmann-like_a/b/a_fold"/>
</dbReference>
<dbReference type="SUPFAM" id="SSF52402">
    <property type="entry name" value="Adenine nucleotide alpha hydrolases-like"/>
    <property type="match status" value="1"/>
</dbReference>
<evidence type="ECO:0000313" key="2">
    <source>
        <dbReference type="EMBL" id="QBE98079.1"/>
    </source>
</evidence>
<organism evidence="2 3">
    <name type="scientific">Blautia producta</name>
    <dbReference type="NCBI Taxonomy" id="33035"/>
    <lineage>
        <taxon>Bacteria</taxon>
        <taxon>Bacillati</taxon>
        <taxon>Bacillota</taxon>
        <taxon>Clostridia</taxon>
        <taxon>Lachnospirales</taxon>
        <taxon>Lachnospiraceae</taxon>
        <taxon>Blautia</taxon>
    </lineage>
</organism>
<dbReference type="InterPro" id="IPR002500">
    <property type="entry name" value="PAPS_reduct_dom"/>
</dbReference>
<reference evidence="2 3" key="1">
    <citation type="submission" date="2019-01" db="EMBL/GenBank/DDBJ databases">
        <title>PMF-metabolizing Aryl O-demethylase.</title>
        <authorList>
            <person name="Kim M."/>
        </authorList>
    </citation>
    <scope>NUCLEOTIDE SEQUENCE [LARGE SCALE GENOMIC DNA]</scope>
    <source>
        <strain evidence="2 3">PMF1</strain>
    </source>
</reference>
<keyword evidence="2" id="KW-0560">Oxidoreductase</keyword>
<dbReference type="Gene3D" id="3.40.50.620">
    <property type="entry name" value="HUPs"/>
    <property type="match status" value="1"/>
</dbReference>
<feature type="domain" description="Phosphoadenosine phosphosulphate reductase" evidence="1">
    <location>
        <begin position="2"/>
        <end position="64"/>
    </location>
</feature>
<evidence type="ECO:0000313" key="3">
    <source>
        <dbReference type="Proteomes" id="UP000289794"/>
    </source>
</evidence>
<feature type="domain" description="Phosphoadenosine phosphosulphate reductase" evidence="1">
    <location>
        <begin position="83"/>
        <end position="218"/>
    </location>
</feature>
<evidence type="ECO:0000259" key="1">
    <source>
        <dbReference type="Pfam" id="PF01507"/>
    </source>
</evidence>
<dbReference type="GO" id="GO:0043866">
    <property type="term" value="F:adenylyl-sulfate reductase (thioredoxin) activity"/>
    <property type="evidence" value="ECO:0007669"/>
    <property type="project" value="UniProtKB-EC"/>
</dbReference>
<name>A0A4P6M0L2_9FIRM</name>
<dbReference type="EMBL" id="CP035945">
    <property type="protein sequence ID" value="QBE98079.1"/>
    <property type="molecule type" value="Genomic_DNA"/>
</dbReference>
<dbReference type="PANTHER" id="PTHR43196">
    <property type="entry name" value="SULFATE ADENYLYLTRANSFERASE SUBUNIT 2"/>
    <property type="match status" value="1"/>
</dbReference>
<dbReference type="EC" id="1.8.4.10" evidence="2"/>
<dbReference type="Pfam" id="PF01507">
    <property type="entry name" value="PAPS_reduct"/>
    <property type="match status" value="2"/>
</dbReference>
<accession>A0A4P6M0L2</accession>
<protein>
    <submittedName>
        <fullName evidence="2">Thioredoxin-dependent 5'-adenylylsulfate reductase</fullName>
        <ecNumber evidence="2">1.8.4.10</ecNumber>
    </submittedName>
</protein>
<gene>
    <name evidence="2" type="primary">cysH</name>
    <name evidence="2" type="ORF">PMF13cell1_03643</name>
</gene>
<sequence length="262" mass="30903">MYISYSGGKDSTVLSHITQSMYPDILHLFANTTNEYPETLEHIRWEKEENGTNIVTVIPKDVHGEVWTFKKVVERYGYPMFSKRVSNAIRTYQHALSERTKANAQGYIDRNFKKYDKYKDLPISDKCCDKLKKEPLRRKAKELGLECAILGILASESYQREKDWLEYGCNVFHEKKDNQSRPLSFWTDDDILEYIERFNVRIPKLYEMGYTRNGCMYCGFGVHLEPEGCNRYQKLKETHPVQYSYFIKNFGDIMVEFKINVA</sequence>
<dbReference type="InterPro" id="IPR050128">
    <property type="entry name" value="Sulfate_adenylyltrnsfr_sub2"/>
</dbReference>
<dbReference type="PANTHER" id="PTHR43196:SF2">
    <property type="entry name" value="PHOSPHOADENOSINE PHOSPHOSULFATE REDUCTASE"/>
    <property type="match status" value="1"/>
</dbReference>
<dbReference type="KEGG" id="bpro:PMF13cell1_03643"/>
<proteinExistence type="predicted"/>
<dbReference type="Proteomes" id="UP000289794">
    <property type="component" value="Chromosome"/>
</dbReference>
<dbReference type="AlphaFoldDB" id="A0A4P6M0L2"/>